<protein>
    <submittedName>
        <fullName evidence="1">Uncharacterized protein</fullName>
    </submittedName>
</protein>
<organism evidence="1 2">
    <name type="scientific">Heliorestis acidaminivorans</name>
    <dbReference type="NCBI Taxonomy" id="553427"/>
    <lineage>
        <taxon>Bacteria</taxon>
        <taxon>Bacillati</taxon>
        <taxon>Bacillota</taxon>
        <taxon>Clostridia</taxon>
        <taxon>Eubacteriales</taxon>
        <taxon>Heliobacteriaceae</taxon>
        <taxon>Heliorestis</taxon>
    </lineage>
</organism>
<dbReference type="Proteomes" id="UP000468766">
    <property type="component" value="Unassembled WGS sequence"/>
</dbReference>
<dbReference type="EMBL" id="WBXO01000002">
    <property type="protein sequence ID" value="KAB2953677.1"/>
    <property type="molecule type" value="Genomic_DNA"/>
</dbReference>
<comment type="caution">
    <text evidence="1">The sequence shown here is derived from an EMBL/GenBank/DDBJ whole genome shotgun (WGS) entry which is preliminary data.</text>
</comment>
<dbReference type="PROSITE" id="PS51257">
    <property type="entry name" value="PROKAR_LIPOPROTEIN"/>
    <property type="match status" value="1"/>
</dbReference>
<dbReference type="AlphaFoldDB" id="A0A6I0F4R8"/>
<proteinExistence type="predicted"/>
<keyword evidence="2" id="KW-1185">Reference proteome</keyword>
<dbReference type="RefSeq" id="WP_151618573.1">
    <property type="nucleotide sequence ID" value="NZ_WBXO01000002.1"/>
</dbReference>
<accession>A0A6I0F4R8</accession>
<name>A0A6I0F4R8_9FIRM</name>
<dbReference type="OrthoDB" id="2085654at2"/>
<sequence>MTLEMMKSKAGKMAGMLVVATITVSLLAGCGKSSQNEVATVTIPAEQINTLSKQESYTVEPFKVTVGGYNAETKSTPFEIINATDDVISDVAIVVLSNDPSIKLTTDDDSIGLTEDGLGAVVGYLGPKRNRILAVENVPKDQFELYLFYGEDKTQLRIYPE</sequence>
<gene>
    <name evidence="1" type="ORF">F9B85_03395</name>
</gene>
<reference evidence="1 2" key="1">
    <citation type="submission" date="2019-10" db="EMBL/GenBank/DDBJ databases">
        <title>Whole-genome sequence of the extremophile Heliorestis acidaminivorans DSM 24790.</title>
        <authorList>
            <person name="Kyndt J.A."/>
            <person name="Meyer T.E."/>
        </authorList>
    </citation>
    <scope>NUCLEOTIDE SEQUENCE [LARGE SCALE GENOMIC DNA]</scope>
    <source>
        <strain evidence="1 2">DSM 24790</strain>
    </source>
</reference>
<evidence type="ECO:0000313" key="1">
    <source>
        <dbReference type="EMBL" id="KAB2953677.1"/>
    </source>
</evidence>
<evidence type="ECO:0000313" key="2">
    <source>
        <dbReference type="Proteomes" id="UP000468766"/>
    </source>
</evidence>